<name>A0A2P8DYI2_9BACT</name>
<sequence length="191" mass="22480">MGKILSTELLKNDFDKLIKLNPVVYRELKKFVKVKRYQKSEIIKPINQIDQYARYIHSGYIAKLFPAETGRDYRVRIFSKGTVACDFESFYKEKLTGFYLQALSYVSAFEIKKNDVDKVIEVSHDFSKLAAKINNLIHMQAETWNHIRELPLEEGYQVLKNNFPNELQFLSKKDLAFFFNTSIYQVNKSIE</sequence>
<keyword evidence="2" id="KW-1185">Reference proteome</keyword>
<dbReference type="InterPro" id="IPR014710">
    <property type="entry name" value="RmlC-like_jellyroll"/>
</dbReference>
<protein>
    <submittedName>
        <fullName evidence="1">CRP-like cAMP-binding protein</fullName>
    </submittedName>
</protein>
<dbReference type="InterPro" id="IPR018490">
    <property type="entry name" value="cNMP-bd_dom_sf"/>
</dbReference>
<dbReference type="Proteomes" id="UP000240708">
    <property type="component" value="Unassembled WGS sequence"/>
</dbReference>
<comment type="caution">
    <text evidence="1">The sequence shown here is derived from an EMBL/GenBank/DDBJ whole genome shotgun (WGS) entry which is preliminary data.</text>
</comment>
<dbReference type="RefSeq" id="WP_106568290.1">
    <property type="nucleotide sequence ID" value="NZ_PYGF01000010.1"/>
</dbReference>
<dbReference type="EMBL" id="PYGF01000010">
    <property type="protein sequence ID" value="PSL02262.1"/>
    <property type="molecule type" value="Genomic_DNA"/>
</dbReference>
<organism evidence="1 2">
    <name type="scientific">Cecembia rubra</name>
    <dbReference type="NCBI Taxonomy" id="1485585"/>
    <lineage>
        <taxon>Bacteria</taxon>
        <taxon>Pseudomonadati</taxon>
        <taxon>Bacteroidota</taxon>
        <taxon>Cytophagia</taxon>
        <taxon>Cytophagales</taxon>
        <taxon>Cyclobacteriaceae</taxon>
        <taxon>Cecembia</taxon>
    </lineage>
</organism>
<evidence type="ECO:0000313" key="1">
    <source>
        <dbReference type="EMBL" id="PSL02262.1"/>
    </source>
</evidence>
<dbReference type="SUPFAM" id="SSF51206">
    <property type="entry name" value="cAMP-binding domain-like"/>
    <property type="match status" value="1"/>
</dbReference>
<dbReference type="Gene3D" id="2.60.120.10">
    <property type="entry name" value="Jelly Rolls"/>
    <property type="match status" value="1"/>
</dbReference>
<evidence type="ECO:0000313" key="2">
    <source>
        <dbReference type="Proteomes" id="UP000240708"/>
    </source>
</evidence>
<dbReference type="OrthoDB" id="836399at2"/>
<reference evidence="1 2" key="1">
    <citation type="submission" date="2018-03" db="EMBL/GenBank/DDBJ databases">
        <title>Genomic Encyclopedia of Archaeal and Bacterial Type Strains, Phase II (KMG-II): from individual species to whole genera.</title>
        <authorList>
            <person name="Goeker M."/>
        </authorList>
    </citation>
    <scope>NUCLEOTIDE SEQUENCE [LARGE SCALE GENOMIC DNA]</scope>
    <source>
        <strain evidence="1 2">DSM 28057</strain>
    </source>
</reference>
<dbReference type="AlphaFoldDB" id="A0A2P8DYI2"/>
<accession>A0A2P8DYI2</accession>
<proteinExistence type="predicted"/>
<gene>
    <name evidence="1" type="ORF">CLV48_11045</name>
</gene>